<comment type="caution">
    <text evidence="2">The sequence shown here is derived from an EMBL/GenBank/DDBJ whole genome shotgun (WGS) entry which is preliminary data.</text>
</comment>
<evidence type="ECO:0000313" key="3">
    <source>
        <dbReference type="Proteomes" id="UP001152795"/>
    </source>
</evidence>
<dbReference type="AlphaFoldDB" id="A0A7D9JMX3"/>
<proteinExistence type="predicted"/>
<accession>A0A7D9JMX3</accession>
<organism evidence="2 3">
    <name type="scientific">Paramuricea clavata</name>
    <name type="common">Red gorgonian</name>
    <name type="synonym">Violescent sea-whip</name>
    <dbReference type="NCBI Taxonomy" id="317549"/>
    <lineage>
        <taxon>Eukaryota</taxon>
        <taxon>Metazoa</taxon>
        <taxon>Cnidaria</taxon>
        <taxon>Anthozoa</taxon>
        <taxon>Octocorallia</taxon>
        <taxon>Malacalcyonacea</taxon>
        <taxon>Plexauridae</taxon>
        <taxon>Paramuricea</taxon>
    </lineage>
</organism>
<keyword evidence="3" id="KW-1185">Reference proteome</keyword>
<feature type="non-terminal residue" evidence="2">
    <location>
        <position position="149"/>
    </location>
</feature>
<gene>
    <name evidence="2" type="ORF">PACLA_8A029075</name>
</gene>
<evidence type="ECO:0000256" key="1">
    <source>
        <dbReference type="SAM" id="MobiDB-lite"/>
    </source>
</evidence>
<dbReference type="Proteomes" id="UP001152795">
    <property type="component" value="Unassembled WGS sequence"/>
</dbReference>
<evidence type="ECO:0000313" key="2">
    <source>
        <dbReference type="EMBL" id="CAB4032697.1"/>
    </source>
</evidence>
<name>A0A7D9JMX3_PARCT</name>
<feature type="compositionally biased region" description="Polar residues" evidence="1">
    <location>
        <begin position="11"/>
        <end position="50"/>
    </location>
</feature>
<feature type="compositionally biased region" description="Low complexity" evidence="1">
    <location>
        <begin position="59"/>
        <end position="68"/>
    </location>
</feature>
<feature type="region of interest" description="Disordered" evidence="1">
    <location>
        <begin position="114"/>
        <end position="149"/>
    </location>
</feature>
<feature type="region of interest" description="Disordered" evidence="1">
    <location>
        <begin position="1"/>
        <end position="72"/>
    </location>
</feature>
<sequence length="149" mass="16463">KPDGPVPTNTPPQLTKAVTTKMGGSTTQATIKPTTTVRKKGSTTQLTATSAPKKAYGSTTQPTPQPTTGNADGYTIPLPYSSFYNFRQYFKKCFHSCSTAYHETENRWFIRNSTNSKTYDDEGNKSFDNSTNNKTYDDEGNKSFDNSTN</sequence>
<protein>
    <submittedName>
        <fullName evidence="2">Uncharacterized protein</fullName>
    </submittedName>
</protein>
<reference evidence="2" key="1">
    <citation type="submission" date="2020-04" db="EMBL/GenBank/DDBJ databases">
        <authorList>
            <person name="Alioto T."/>
            <person name="Alioto T."/>
            <person name="Gomez Garrido J."/>
        </authorList>
    </citation>
    <scope>NUCLEOTIDE SEQUENCE</scope>
    <source>
        <strain evidence="2">A484AB</strain>
    </source>
</reference>
<dbReference type="EMBL" id="CACRXK020018611">
    <property type="protein sequence ID" value="CAB4032697.1"/>
    <property type="molecule type" value="Genomic_DNA"/>
</dbReference>
<feature type="compositionally biased region" description="Pro residues" evidence="1">
    <location>
        <begin position="1"/>
        <end position="10"/>
    </location>
</feature>
<feature type="non-terminal residue" evidence="2">
    <location>
        <position position="1"/>
    </location>
</feature>